<dbReference type="EMBL" id="KQ965782">
    <property type="protein sequence ID" value="KXS13092.1"/>
    <property type="molecule type" value="Genomic_DNA"/>
</dbReference>
<name>A0A139A8G6_GONPJ</name>
<keyword evidence="2" id="KW-1185">Reference proteome</keyword>
<dbReference type="AlphaFoldDB" id="A0A139A8G6"/>
<evidence type="ECO:0000313" key="2">
    <source>
        <dbReference type="Proteomes" id="UP000070544"/>
    </source>
</evidence>
<evidence type="ECO:0000313" key="1">
    <source>
        <dbReference type="EMBL" id="KXS13092.1"/>
    </source>
</evidence>
<gene>
    <name evidence="1" type="ORF">M427DRAFT_385604</name>
</gene>
<protein>
    <submittedName>
        <fullName evidence="1">Uncharacterized protein</fullName>
    </submittedName>
</protein>
<dbReference type="Proteomes" id="UP000070544">
    <property type="component" value="Unassembled WGS sequence"/>
</dbReference>
<accession>A0A139A8G6</accession>
<reference evidence="1 2" key="1">
    <citation type="journal article" date="2015" name="Genome Biol. Evol.">
        <title>Phylogenomic analyses indicate that early fungi evolved digesting cell walls of algal ancestors of land plants.</title>
        <authorList>
            <person name="Chang Y."/>
            <person name="Wang S."/>
            <person name="Sekimoto S."/>
            <person name="Aerts A.L."/>
            <person name="Choi C."/>
            <person name="Clum A."/>
            <person name="LaButti K.M."/>
            <person name="Lindquist E.A."/>
            <person name="Yee Ngan C."/>
            <person name="Ohm R.A."/>
            <person name="Salamov A.A."/>
            <person name="Grigoriev I.V."/>
            <person name="Spatafora J.W."/>
            <person name="Berbee M.L."/>
        </authorList>
    </citation>
    <scope>NUCLEOTIDE SEQUENCE [LARGE SCALE GENOMIC DNA]</scope>
    <source>
        <strain evidence="1 2">JEL478</strain>
    </source>
</reference>
<proteinExistence type="predicted"/>
<organism evidence="1 2">
    <name type="scientific">Gonapodya prolifera (strain JEL478)</name>
    <name type="common">Monoblepharis prolifera</name>
    <dbReference type="NCBI Taxonomy" id="1344416"/>
    <lineage>
        <taxon>Eukaryota</taxon>
        <taxon>Fungi</taxon>
        <taxon>Fungi incertae sedis</taxon>
        <taxon>Chytridiomycota</taxon>
        <taxon>Chytridiomycota incertae sedis</taxon>
        <taxon>Monoblepharidomycetes</taxon>
        <taxon>Monoblepharidales</taxon>
        <taxon>Gonapodyaceae</taxon>
        <taxon>Gonapodya</taxon>
    </lineage>
</organism>
<sequence>MERSALKFVKSRVVDLPLKVPQLLPMLASAPPVAVGGLSACGMSLALSRGCMSPREGTGGKLCRPFPESLPSMSPSGRAPEREVTAGDLILSMDDIKAVLDRFERGAGSLRPAVPGSPSLSWLLVRGSPSFRFLVPGRNLLESHELLRGREPGRLGLC</sequence>